<dbReference type="Proteomes" id="UP000003167">
    <property type="component" value="Unassembled WGS sequence"/>
</dbReference>
<feature type="chain" id="PRO_5003550519" evidence="4">
    <location>
        <begin position="25"/>
        <end position="726"/>
    </location>
</feature>
<protein>
    <submittedName>
        <fullName evidence="7">Putative alpha-1,2-mannosidase</fullName>
    </submittedName>
</protein>
<dbReference type="EMBL" id="AGEK01000025">
    <property type="protein sequence ID" value="EHO70746.1"/>
    <property type="molecule type" value="Genomic_DNA"/>
</dbReference>
<sequence length="726" mass="81267">MIFSMKHKLLGLMLPLAGIVGLQAATQPAKQDYTQYVNPFVGTGGHGHVFLGANVPFGHIQAGPTQKKQGWDWCSGYHYSDSIIIGFGQMHLSGTGIGDLGDIALLPVTQNNEREVKFSHKAEYATPGYYAVTLANGVRVELTATLRTAFHRYTFPADVKQEQVVIDLSQGIGWDKMTACSMRQEGRNTVVGSRFSTGWAKDQRVYFVAEFSQSITHQTTEGDTLSVFSFEPTGQPLMVKVGISSVSIDNARKNLQQESPDWAFNTVVADAQKAWNKELGKIDIQTDNASDKRIFYTGLYHTMTAPSVFNDVNGEYRGADGKTYHGDFTPYTTFSLWDTYRAAHPLMTLIHPEKQRDIAQTMLHIAQQQGRLPVWFLEGNETDCMVGNPGIPVLIDIALKGFDVDKHAVLEAAKKTQLFGDRGLDLLKKYGYLPYDLEPTNETVAKGLEYALADGCIARLAKALKAEKDYKYFLKRSQSYRDYYFDKQTKFMRGIDSKGRFREPFDPFKVIHRADDYTEGTAWQYIWLVPHDVHGLISAFGGDKPFTNKLDSLFIVQGDMGKDASPDISGLIGQYAHGNEPGHHIIYLYDYAGQPWKTALRVREVLKTMYHDSVDGLSGNEDVGQMSAWYILSSLGFYQVEPAGGRYVFGSPLFNEVSMNVGNGKTFRIIAHNNSKENMYIQSVKLNGKPYTRCYIDFKDIIRGGKLEFMMGNKPSTFGIKPADRP</sequence>
<dbReference type="Pfam" id="PF17678">
    <property type="entry name" value="Glyco_hydro_92N"/>
    <property type="match status" value="1"/>
</dbReference>
<dbReference type="PANTHER" id="PTHR12143">
    <property type="entry name" value="PEPTIDE N-GLYCANASE PNGASE -RELATED"/>
    <property type="match status" value="1"/>
</dbReference>
<dbReference type="GO" id="GO:0000224">
    <property type="term" value="F:peptide-N4-(N-acetyl-beta-glucosaminyl)asparagine amidase activity"/>
    <property type="evidence" value="ECO:0007669"/>
    <property type="project" value="TreeGrafter"/>
</dbReference>
<organism evidence="7 8">
    <name type="scientific">Segatella maculosa OT 289</name>
    <dbReference type="NCBI Taxonomy" id="999422"/>
    <lineage>
        <taxon>Bacteria</taxon>
        <taxon>Pseudomonadati</taxon>
        <taxon>Bacteroidota</taxon>
        <taxon>Bacteroidia</taxon>
        <taxon>Bacteroidales</taxon>
        <taxon>Prevotellaceae</taxon>
        <taxon>Segatella</taxon>
    </lineage>
</organism>
<accession>H1HMB1</accession>
<comment type="subunit">
    <text evidence="2">Monomer.</text>
</comment>
<dbReference type="HOGENOM" id="CLU_003690_2_2_10"/>
<keyword evidence="8" id="KW-1185">Reference proteome</keyword>
<evidence type="ECO:0000313" key="7">
    <source>
        <dbReference type="EMBL" id="EHO70746.1"/>
    </source>
</evidence>
<dbReference type="InterPro" id="IPR008928">
    <property type="entry name" value="6-hairpin_glycosidase_sf"/>
</dbReference>
<dbReference type="AlphaFoldDB" id="H1HMB1"/>
<comment type="cofactor">
    <cofactor evidence="1">
        <name>Ca(2+)</name>
        <dbReference type="ChEBI" id="CHEBI:29108"/>
    </cofactor>
</comment>
<dbReference type="GO" id="GO:0006516">
    <property type="term" value="P:glycoprotein catabolic process"/>
    <property type="evidence" value="ECO:0007669"/>
    <property type="project" value="TreeGrafter"/>
</dbReference>
<dbReference type="InterPro" id="IPR012939">
    <property type="entry name" value="Glyco_hydro_92"/>
</dbReference>
<gene>
    <name evidence="7" type="ORF">HMPREF9944_01365</name>
</gene>
<dbReference type="Gene3D" id="3.30.2080.10">
    <property type="entry name" value="GH92 mannosidase domain"/>
    <property type="match status" value="1"/>
</dbReference>
<proteinExistence type="predicted"/>
<dbReference type="RefSeq" id="WP_008565321.1">
    <property type="nucleotide sequence ID" value="NZ_JH594503.1"/>
</dbReference>
<reference evidence="7 8" key="1">
    <citation type="submission" date="2011-12" db="EMBL/GenBank/DDBJ databases">
        <title>The Genome Sequence of Prevotella maculosa OT 289.</title>
        <authorList>
            <consortium name="The Broad Institute Genome Sequencing Platform"/>
            <person name="Earl A."/>
            <person name="Ward D."/>
            <person name="Feldgarden M."/>
            <person name="Gevers D."/>
            <person name="Izard J."/>
            <person name="Blanton J.M."/>
            <person name="Mathney J."/>
            <person name="Tanner A.C."/>
            <person name="Dewhirst F.E."/>
            <person name="Young S.K."/>
            <person name="Zeng Q."/>
            <person name="Gargeya S."/>
            <person name="Fitzgerald M."/>
            <person name="Haas B."/>
            <person name="Abouelleil A."/>
            <person name="Alvarado L."/>
            <person name="Arachchi H.M."/>
            <person name="Berlin A."/>
            <person name="Chapman S.B."/>
            <person name="Gearin G."/>
            <person name="Goldberg J."/>
            <person name="Griggs A."/>
            <person name="Gujja S."/>
            <person name="Hansen M."/>
            <person name="Heiman D."/>
            <person name="Howarth C."/>
            <person name="Larimer J."/>
            <person name="Lui A."/>
            <person name="MacDonald P.J.P."/>
            <person name="McCowen C."/>
            <person name="Montmayeur A."/>
            <person name="Murphy C."/>
            <person name="Neiman D."/>
            <person name="Pearson M."/>
            <person name="Priest M."/>
            <person name="Roberts A."/>
            <person name="Saif S."/>
            <person name="Shea T."/>
            <person name="Sisk P."/>
            <person name="Stolte C."/>
            <person name="Sykes S."/>
            <person name="Wortman J."/>
            <person name="Nusbaum C."/>
            <person name="Birren B."/>
        </authorList>
    </citation>
    <scope>NUCLEOTIDE SEQUENCE [LARGE SCALE GENOMIC DNA]</scope>
    <source>
        <strain evidence="7 8">OT 289</strain>
    </source>
</reference>
<dbReference type="GO" id="GO:0005975">
    <property type="term" value="P:carbohydrate metabolic process"/>
    <property type="evidence" value="ECO:0007669"/>
    <property type="project" value="InterPro"/>
</dbReference>
<dbReference type="PANTHER" id="PTHR12143:SF39">
    <property type="entry name" value="SECRETED PROTEIN"/>
    <property type="match status" value="1"/>
</dbReference>
<evidence type="ECO:0000256" key="3">
    <source>
        <dbReference type="ARBA" id="ARBA00022837"/>
    </source>
</evidence>
<feature type="signal peptide" evidence="4">
    <location>
        <begin position="1"/>
        <end position="24"/>
    </location>
</feature>
<dbReference type="GO" id="GO:0030246">
    <property type="term" value="F:carbohydrate binding"/>
    <property type="evidence" value="ECO:0007669"/>
    <property type="project" value="InterPro"/>
</dbReference>
<dbReference type="InterPro" id="IPR050883">
    <property type="entry name" value="PNGase"/>
</dbReference>
<dbReference type="InterPro" id="IPR014718">
    <property type="entry name" value="GH-type_carb-bd"/>
</dbReference>
<dbReference type="Gene3D" id="1.20.1050.60">
    <property type="entry name" value="alpha-1,2-mannosidase"/>
    <property type="match status" value="1"/>
</dbReference>
<dbReference type="FunFam" id="3.30.2080.10:FF:000001">
    <property type="entry name" value="Alpha-1,2-mannosidase subfamily"/>
    <property type="match status" value="1"/>
</dbReference>
<dbReference type="Gene3D" id="2.70.98.10">
    <property type="match status" value="1"/>
</dbReference>
<dbReference type="STRING" id="999422.HMPREF9944_01365"/>
<keyword evidence="4" id="KW-0732">Signal</keyword>
<comment type="caution">
    <text evidence="7">The sequence shown here is derived from an EMBL/GenBank/DDBJ whole genome shotgun (WGS) entry which is preliminary data.</text>
</comment>
<keyword evidence="3" id="KW-0106">Calcium</keyword>
<dbReference type="InterPro" id="IPR005887">
    <property type="entry name" value="GH92_a_mannosidase_put"/>
</dbReference>
<dbReference type="NCBIfam" id="TIGR01180">
    <property type="entry name" value="aman2_put"/>
    <property type="match status" value="1"/>
</dbReference>
<dbReference type="SUPFAM" id="SSF48208">
    <property type="entry name" value="Six-hairpin glycosidases"/>
    <property type="match status" value="1"/>
</dbReference>
<evidence type="ECO:0000256" key="2">
    <source>
        <dbReference type="ARBA" id="ARBA00011245"/>
    </source>
</evidence>
<evidence type="ECO:0000313" key="8">
    <source>
        <dbReference type="Proteomes" id="UP000003167"/>
    </source>
</evidence>
<evidence type="ECO:0000259" key="6">
    <source>
        <dbReference type="Pfam" id="PF17678"/>
    </source>
</evidence>
<evidence type="ECO:0000256" key="4">
    <source>
        <dbReference type="SAM" id="SignalP"/>
    </source>
</evidence>
<evidence type="ECO:0000259" key="5">
    <source>
        <dbReference type="Pfam" id="PF07971"/>
    </source>
</evidence>
<dbReference type="PATRIC" id="fig|999422.3.peg.1414"/>
<dbReference type="Pfam" id="PF07971">
    <property type="entry name" value="Glyco_hydro_92"/>
    <property type="match status" value="1"/>
</dbReference>
<feature type="domain" description="Glycosyl hydrolase family 92 N-terminal" evidence="6">
    <location>
        <begin position="36"/>
        <end position="244"/>
    </location>
</feature>
<dbReference type="GO" id="GO:0005829">
    <property type="term" value="C:cytosol"/>
    <property type="evidence" value="ECO:0007669"/>
    <property type="project" value="TreeGrafter"/>
</dbReference>
<dbReference type="InterPro" id="IPR041371">
    <property type="entry name" value="GH92_N"/>
</dbReference>
<dbReference type="Gene3D" id="1.20.1610.10">
    <property type="entry name" value="alpha-1,2-mannosidases domains"/>
    <property type="match status" value="1"/>
</dbReference>
<feature type="domain" description="Glycosyl hydrolase family 92" evidence="5">
    <location>
        <begin position="250"/>
        <end position="713"/>
    </location>
</feature>
<dbReference type="OrthoDB" id="9762711at2"/>
<evidence type="ECO:0000256" key="1">
    <source>
        <dbReference type="ARBA" id="ARBA00001913"/>
    </source>
</evidence>
<name>H1HMB1_9BACT</name>